<feature type="compositionally biased region" description="Low complexity" evidence="1">
    <location>
        <begin position="94"/>
        <end position="104"/>
    </location>
</feature>
<dbReference type="PANTHER" id="PTHR37540">
    <property type="entry name" value="TRANSCRIPTION FACTOR (ACR-2), PUTATIVE-RELATED-RELATED"/>
    <property type="match status" value="1"/>
</dbReference>
<organism evidence="2 3">
    <name type="scientific">Lepidopterella palustris CBS 459.81</name>
    <dbReference type="NCBI Taxonomy" id="1314670"/>
    <lineage>
        <taxon>Eukaryota</taxon>
        <taxon>Fungi</taxon>
        <taxon>Dikarya</taxon>
        <taxon>Ascomycota</taxon>
        <taxon>Pezizomycotina</taxon>
        <taxon>Dothideomycetes</taxon>
        <taxon>Pleosporomycetidae</taxon>
        <taxon>Mytilinidiales</taxon>
        <taxon>Argynnaceae</taxon>
        <taxon>Lepidopterella</taxon>
    </lineage>
</organism>
<name>A0A8E2ECB7_9PEZI</name>
<protein>
    <recommendedName>
        <fullName evidence="4">Zn(2)-C6 fungal-type domain-containing protein</fullName>
    </recommendedName>
</protein>
<keyword evidence="3" id="KW-1185">Reference proteome</keyword>
<evidence type="ECO:0000256" key="1">
    <source>
        <dbReference type="SAM" id="MobiDB-lite"/>
    </source>
</evidence>
<dbReference type="InterPro" id="IPR021858">
    <property type="entry name" value="Fun_TF"/>
</dbReference>
<evidence type="ECO:0000313" key="3">
    <source>
        <dbReference type="Proteomes" id="UP000250266"/>
    </source>
</evidence>
<dbReference type="Pfam" id="PF11951">
    <property type="entry name" value="Fungal_trans_2"/>
    <property type="match status" value="1"/>
</dbReference>
<evidence type="ECO:0008006" key="4">
    <source>
        <dbReference type="Google" id="ProtNLM"/>
    </source>
</evidence>
<dbReference type="AlphaFoldDB" id="A0A8E2ECB7"/>
<proteinExistence type="predicted"/>
<evidence type="ECO:0000313" key="2">
    <source>
        <dbReference type="EMBL" id="OCK80938.1"/>
    </source>
</evidence>
<dbReference type="PANTHER" id="PTHR37540:SF5">
    <property type="entry name" value="TRANSCRIPTION FACTOR DOMAIN-CONTAINING PROTEIN"/>
    <property type="match status" value="1"/>
</dbReference>
<feature type="region of interest" description="Disordered" evidence="1">
    <location>
        <begin position="1"/>
        <end position="104"/>
    </location>
</feature>
<dbReference type="Proteomes" id="UP000250266">
    <property type="component" value="Unassembled WGS sequence"/>
</dbReference>
<gene>
    <name evidence="2" type="ORF">K432DRAFT_296648</name>
</gene>
<dbReference type="OrthoDB" id="4159781at2759"/>
<sequence>MEDQIDTAAKRSGKQKSKPQPVQIQQEFLFIDSSKPAQSSRQGRRTARSFVMQRARRERPWSTSKHAGKQASFRRSPDTVTDTASVGTPDAYYTPFTQPTTPTTPGDLSFPSHFTDNSSLFQSKPILCKECHILTCQPGQTLCMRCVSLSSNLSSPASNTFSDGVLDPFRSFPVEVDASVSELLSHFLSVMSPGAIAVDIRHQSDLIRTDWFGTALSNRGFMHSLLCAAALHLYIVGKGSYFSIEYHKSQAVTAINEALSDANLGIADANIGAVFNLLCVEESLLLPFFQHRLYSSDEDQPNQRMIHLNGLKRMVELRGGLGAIKTNRCLQAFILWHSTAHAIASFDPPYLSPLDDQGEGYNHLNAPAYQPAISKLYLVNLCRKANVKDSLVKITEDLLSYASDLNAWFNDSGCPLDPLEIQNHASLLECCLLRCLQSNGDTEALQTPVEDSLCIAFLIFVVRASEMVDQQSERHHVHFTASKRLQEALNATSFDDWSACPDLLLWVLTIGSIVAQGAQEYDWWVFQTATTTMQFGIDSLSSLLERLHHCVWVGYKLDRAAERLWDHISHRRLDDYESYLPISSNTHS</sequence>
<accession>A0A8E2ECB7</accession>
<dbReference type="EMBL" id="KV744939">
    <property type="protein sequence ID" value="OCK80938.1"/>
    <property type="molecule type" value="Genomic_DNA"/>
</dbReference>
<reference evidence="2 3" key="1">
    <citation type="journal article" date="2016" name="Nat. Commun.">
        <title>Ectomycorrhizal ecology is imprinted in the genome of the dominant symbiotic fungus Cenococcum geophilum.</title>
        <authorList>
            <consortium name="DOE Joint Genome Institute"/>
            <person name="Peter M."/>
            <person name="Kohler A."/>
            <person name="Ohm R.A."/>
            <person name="Kuo A."/>
            <person name="Krutzmann J."/>
            <person name="Morin E."/>
            <person name="Arend M."/>
            <person name="Barry K.W."/>
            <person name="Binder M."/>
            <person name="Choi C."/>
            <person name="Clum A."/>
            <person name="Copeland A."/>
            <person name="Grisel N."/>
            <person name="Haridas S."/>
            <person name="Kipfer T."/>
            <person name="LaButti K."/>
            <person name="Lindquist E."/>
            <person name="Lipzen A."/>
            <person name="Maire R."/>
            <person name="Meier B."/>
            <person name="Mihaltcheva S."/>
            <person name="Molinier V."/>
            <person name="Murat C."/>
            <person name="Poggeler S."/>
            <person name="Quandt C.A."/>
            <person name="Sperisen C."/>
            <person name="Tritt A."/>
            <person name="Tisserant E."/>
            <person name="Crous P.W."/>
            <person name="Henrissat B."/>
            <person name="Nehls U."/>
            <person name="Egli S."/>
            <person name="Spatafora J.W."/>
            <person name="Grigoriev I.V."/>
            <person name="Martin F.M."/>
        </authorList>
    </citation>
    <scope>NUCLEOTIDE SEQUENCE [LARGE SCALE GENOMIC DNA]</scope>
    <source>
        <strain evidence="2 3">CBS 459.81</strain>
    </source>
</reference>